<accession>A0AAV4JL54</accession>
<keyword evidence="2" id="KW-0436">Ligase</keyword>
<comment type="caution">
    <text evidence="2">The sequence shown here is derived from an EMBL/GenBank/DDBJ whole genome shotgun (WGS) entry which is preliminary data.</text>
</comment>
<protein>
    <submittedName>
        <fullName evidence="2">4-coumarate--CoA ligase</fullName>
    </submittedName>
</protein>
<sequence length="303" mass="33231">MASRRLKQHLCGRLHWQLKATGKTDNACAYPYNSVFAWPSQSLQQVSAHLHTGPYPVRHVPRLLSALGLHNARLGHGSRASRPGCLAAASGQTRHVTMVSKSESQHDPVSADNVLRNPVPDIHIPPQLSLHQMIFDICDKYKDRLAVEDYLNGRHYTYSQLKEAIARVASALYRKGYRKGDVLCAFAVNNVDYTVLSVACAAAGVWFSAANPGFTAEEFARQLHHCEARGVCVSAPLAQVAKDALANQEFPNKVKMVVYGGIRTMNAGVINNSAILCHKHPTLQWTGGIGNDVRGETRVTSLF</sequence>
<gene>
    <name evidence="2" type="ORF">ElyMa_005104300</name>
</gene>
<dbReference type="InterPro" id="IPR042099">
    <property type="entry name" value="ANL_N_sf"/>
</dbReference>
<dbReference type="Pfam" id="PF00501">
    <property type="entry name" value="AMP-binding"/>
    <property type="match status" value="1"/>
</dbReference>
<feature type="domain" description="AMP-dependent synthetase/ligase" evidence="1">
    <location>
        <begin position="138"/>
        <end position="246"/>
    </location>
</feature>
<dbReference type="PANTHER" id="PTHR24096">
    <property type="entry name" value="LONG-CHAIN-FATTY-ACID--COA LIGASE"/>
    <property type="match status" value="1"/>
</dbReference>
<dbReference type="EMBL" id="BMAT01010202">
    <property type="protein sequence ID" value="GFS22267.1"/>
    <property type="molecule type" value="Genomic_DNA"/>
</dbReference>
<dbReference type="GO" id="GO:0016405">
    <property type="term" value="F:CoA-ligase activity"/>
    <property type="evidence" value="ECO:0007669"/>
    <property type="project" value="TreeGrafter"/>
</dbReference>
<dbReference type="Gene3D" id="3.40.50.12780">
    <property type="entry name" value="N-terminal domain of ligase-like"/>
    <property type="match status" value="1"/>
</dbReference>
<evidence type="ECO:0000313" key="3">
    <source>
        <dbReference type="Proteomes" id="UP000762676"/>
    </source>
</evidence>
<organism evidence="2 3">
    <name type="scientific">Elysia marginata</name>
    <dbReference type="NCBI Taxonomy" id="1093978"/>
    <lineage>
        <taxon>Eukaryota</taxon>
        <taxon>Metazoa</taxon>
        <taxon>Spiralia</taxon>
        <taxon>Lophotrochozoa</taxon>
        <taxon>Mollusca</taxon>
        <taxon>Gastropoda</taxon>
        <taxon>Heterobranchia</taxon>
        <taxon>Euthyneura</taxon>
        <taxon>Panpulmonata</taxon>
        <taxon>Sacoglossa</taxon>
        <taxon>Placobranchoidea</taxon>
        <taxon>Plakobranchidae</taxon>
        <taxon>Elysia</taxon>
    </lineage>
</organism>
<dbReference type="SUPFAM" id="SSF56801">
    <property type="entry name" value="Acetyl-CoA synthetase-like"/>
    <property type="match status" value="1"/>
</dbReference>
<proteinExistence type="predicted"/>
<keyword evidence="3" id="KW-1185">Reference proteome</keyword>
<dbReference type="PANTHER" id="PTHR24096:SF422">
    <property type="entry name" value="BCDNA.GH02901"/>
    <property type="match status" value="1"/>
</dbReference>
<evidence type="ECO:0000259" key="1">
    <source>
        <dbReference type="Pfam" id="PF00501"/>
    </source>
</evidence>
<dbReference type="AlphaFoldDB" id="A0AAV4JL54"/>
<name>A0AAV4JL54_9GAST</name>
<reference evidence="2 3" key="1">
    <citation type="journal article" date="2021" name="Elife">
        <title>Chloroplast acquisition without the gene transfer in kleptoplastic sea slugs, Plakobranchus ocellatus.</title>
        <authorList>
            <person name="Maeda T."/>
            <person name="Takahashi S."/>
            <person name="Yoshida T."/>
            <person name="Shimamura S."/>
            <person name="Takaki Y."/>
            <person name="Nagai Y."/>
            <person name="Toyoda A."/>
            <person name="Suzuki Y."/>
            <person name="Arimoto A."/>
            <person name="Ishii H."/>
            <person name="Satoh N."/>
            <person name="Nishiyama T."/>
            <person name="Hasebe M."/>
            <person name="Maruyama T."/>
            <person name="Minagawa J."/>
            <person name="Obokata J."/>
            <person name="Shigenobu S."/>
        </authorList>
    </citation>
    <scope>NUCLEOTIDE SEQUENCE [LARGE SCALE GENOMIC DNA]</scope>
</reference>
<dbReference type="Proteomes" id="UP000762676">
    <property type="component" value="Unassembled WGS sequence"/>
</dbReference>
<dbReference type="InterPro" id="IPR000873">
    <property type="entry name" value="AMP-dep_synth/lig_dom"/>
</dbReference>
<evidence type="ECO:0000313" key="2">
    <source>
        <dbReference type="EMBL" id="GFS22267.1"/>
    </source>
</evidence>